<sequence>MPSSGSPMRKKVRSGGLVALLMLVPGSGGAAQEVEPQAGEVAPPVPDGSEAPSSPDASGDSFASALEEEGFASERQASTELLGWARLAPTYGFPRSAPSGEPPGLRTPHDRWTERSTLYLRFLHRRGDGWSFAASGALDHRVLWRPQTPPAGQEAGDSWRYQLEPRLQEFYLGLSGSSLSVTLGQQRIAWGRNEVLAINDVVNPQDLRDPLLVPEELRYKPVIAARVDLLMGSSALQLIAIPFFQPATFDFYGSNWALVQDAAPAAYRAVLGQAGDSPQGSALFSPDRGVSASLSQAAAGLRFSWRLGSVELNHYYHLGFDFTPRWRVDEAQLVGLLDPALQEDPAARALAFNRFAESVSVSYQRRHHVGFSAVGEAGPFILYGEGAYESRKVFITQALSTAVHPFLTGLAGIEYQRDFDQVVDFALSYGRILPRNGEPPPLLWNERDSLGAALTVRWGLTEEFSLEGQGGVGFVPLGVSGRLGVRWKREHLSCTAGALLLAGETFSYGGYYRANQGLFLDLRYVL</sequence>
<evidence type="ECO:0000256" key="1">
    <source>
        <dbReference type="SAM" id="MobiDB-lite"/>
    </source>
</evidence>
<name>A0A1I0KY04_9BACT</name>
<dbReference type="EMBL" id="FOIJ01000015">
    <property type="protein sequence ID" value="SEU30410.1"/>
    <property type="molecule type" value="Genomic_DNA"/>
</dbReference>
<feature type="signal peptide" evidence="2">
    <location>
        <begin position="1"/>
        <end position="30"/>
    </location>
</feature>
<feature type="region of interest" description="Disordered" evidence="1">
    <location>
        <begin position="29"/>
        <end position="70"/>
    </location>
</feature>
<feature type="chain" id="PRO_5011611775" description="Capsule assembly protein Wzi" evidence="2">
    <location>
        <begin position="31"/>
        <end position="526"/>
    </location>
</feature>
<dbReference type="InterPro" id="IPR010727">
    <property type="entry name" value="DUF1302"/>
</dbReference>
<dbReference type="AlphaFoldDB" id="A0A1I0KY04"/>
<dbReference type="Pfam" id="PF06980">
    <property type="entry name" value="DUF1302"/>
    <property type="match status" value="1"/>
</dbReference>
<protein>
    <recommendedName>
        <fullName evidence="5">Capsule assembly protein Wzi</fullName>
    </recommendedName>
</protein>
<reference evidence="4" key="1">
    <citation type="submission" date="2016-10" db="EMBL/GenBank/DDBJ databases">
        <authorList>
            <person name="Varghese N."/>
            <person name="Submissions S."/>
        </authorList>
    </citation>
    <scope>NUCLEOTIDE SEQUENCE [LARGE SCALE GENOMIC DNA]</scope>
    <source>
        <strain evidence="4">DSM 16858</strain>
    </source>
</reference>
<evidence type="ECO:0008006" key="5">
    <source>
        <dbReference type="Google" id="ProtNLM"/>
    </source>
</evidence>
<evidence type="ECO:0000313" key="4">
    <source>
        <dbReference type="Proteomes" id="UP000199181"/>
    </source>
</evidence>
<gene>
    <name evidence="3" type="ORF">SAMN05443639_11592</name>
</gene>
<proteinExistence type="predicted"/>
<organism evidence="3 4">
    <name type="scientific">Stigmatella erecta</name>
    <dbReference type="NCBI Taxonomy" id="83460"/>
    <lineage>
        <taxon>Bacteria</taxon>
        <taxon>Pseudomonadati</taxon>
        <taxon>Myxococcota</taxon>
        <taxon>Myxococcia</taxon>
        <taxon>Myxococcales</taxon>
        <taxon>Cystobacterineae</taxon>
        <taxon>Archangiaceae</taxon>
        <taxon>Stigmatella</taxon>
    </lineage>
</organism>
<keyword evidence="4" id="KW-1185">Reference proteome</keyword>
<accession>A0A1I0KY04</accession>
<evidence type="ECO:0000313" key="3">
    <source>
        <dbReference type="EMBL" id="SEU30410.1"/>
    </source>
</evidence>
<keyword evidence="2" id="KW-0732">Signal</keyword>
<dbReference type="Proteomes" id="UP000199181">
    <property type="component" value="Unassembled WGS sequence"/>
</dbReference>
<evidence type="ECO:0000256" key="2">
    <source>
        <dbReference type="SAM" id="SignalP"/>
    </source>
</evidence>